<proteinExistence type="predicted"/>
<evidence type="ECO:0000313" key="2">
    <source>
        <dbReference type="Ensembl" id="ENSDCDP00010024946.1"/>
    </source>
</evidence>
<evidence type="ECO:0000313" key="3">
    <source>
        <dbReference type="Proteomes" id="UP000694580"/>
    </source>
</evidence>
<reference evidence="2" key="3">
    <citation type="submission" date="2025-09" db="UniProtKB">
        <authorList>
            <consortium name="Ensembl"/>
        </authorList>
    </citation>
    <scope>IDENTIFICATION</scope>
</reference>
<name>A0AAY4BXL6_9TELE</name>
<feature type="compositionally biased region" description="Basic and acidic residues" evidence="1">
    <location>
        <begin position="49"/>
        <end position="64"/>
    </location>
</feature>
<reference evidence="2" key="2">
    <citation type="submission" date="2025-08" db="UniProtKB">
        <authorList>
            <consortium name="Ensembl"/>
        </authorList>
    </citation>
    <scope>IDENTIFICATION</scope>
</reference>
<dbReference type="Pfam" id="PF15134">
    <property type="entry name" value="CEP15-like"/>
    <property type="match status" value="1"/>
</dbReference>
<accession>A0AAY4BXL6</accession>
<dbReference type="Proteomes" id="UP000694580">
    <property type="component" value="Chromosome 12"/>
</dbReference>
<feature type="region of interest" description="Disordered" evidence="1">
    <location>
        <begin position="97"/>
        <end position="142"/>
    </location>
</feature>
<sequence length="142" mass="16422">MTPELCNEVELMQEHEEILRKRAELLQQMEAQHQHQKAKRKQQAARSKAAQERNARLLQDMKKMEDDLRKQPLLHPDVITLQTRYWASVEQKLPEWEPFLLGKGPAPTEAGSRSPGKRPHNPSPRNTKARGLPPRPPRHPAV</sequence>
<dbReference type="InterPro" id="IPR028006">
    <property type="entry name" value="CEP15-like"/>
</dbReference>
<gene>
    <name evidence="2" type="primary">C3orf14</name>
</gene>
<feature type="compositionally biased region" description="Basic residues" evidence="1">
    <location>
        <begin position="34"/>
        <end position="43"/>
    </location>
</feature>
<feature type="region of interest" description="Disordered" evidence="1">
    <location>
        <begin position="29"/>
        <end position="64"/>
    </location>
</feature>
<protein>
    <submittedName>
        <fullName evidence="2">Uncharacterized protein</fullName>
    </submittedName>
</protein>
<dbReference type="PANTHER" id="PTHR14286">
    <property type="entry name" value="GENE, 49355-RELATED"/>
    <property type="match status" value="1"/>
</dbReference>
<dbReference type="AlphaFoldDB" id="A0AAY4BXL6"/>
<keyword evidence="3" id="KW-1185">Reference proteome</keyword>
<dbReference type="Ensembl" id="ENSDCDT00010030951.1">
    <property type="protein sequence ID" value="ENSDCDP00010024946.1"/>
    <property type="gene ID" value="ENSDCDG00010015913.1"/>
</dbReference>
<evidence type="ECO:0000256" key="1">
    <source>
        <dbReference type="SAM" id="MobiDB-lite"/>
    </source>
</evidence>
<reference evidence="2 3" key="1">
    <citation type="submission" date="2020-06" db="EMBL/GenBank/DDBJ databases">
        <authorList>
            <consortium name="Wellcome Sanger Institute Data Sharing"/>
        </authorList>
    </citation>
    <scope>NUCLEOTIDE SEQUENCE [LARGE SCALE GENOMIC DNA]</scope>
</reference>
<organism evidence="2 3">
    <name type="scientific">Denticeps clupeoides</name>
    <name type="common">denticle herring</name>
    <dbReference type="NCBI Taxonomy" id="299321"/>
    <lineage>
        <taxon>Eukaryota</taxon>
        <taxon>Metazoa</taxon>
        <taxon>Chordata</taxon>
        <taxon>Craniata</taxon>
        <taxon>Vertebrata</taxon>
        <taxon>Euteleostomi</taxon>
        <taxon>Actinopterygii</taxon>
        <taxon>Neopterygii</taxon>
        <taxon>Teleostei</taxon>
        <taxon>Clupei</taxon>
        <taxon>Clupeiformes</taxon>
        <taxon>Denticipitoidei</taxon>
        <taxon>Denticipitidae</taxon>
        <taxon>Denticeps</taxon>
    </lineage>
</organism>
<dbReference type="GeneTree" id="ENSGT00390000005214"/>
<dbReference type="PANTHER" id="PTHR14286:SF2">
    <property type="entry name" value="CENTROSOMAL PROTEIN 15 KDA"/>
    <property type="match status" value="1"/>
</dbReference>